<reference evidence="3 4" key="2">
    <citation type="submission" date="2017-01" db="EMBL/GenBank/DDBJ databases">
        <authorList>
            <person name="Mah S.A."/>
            <person name="Swanson W.J."/>
            <person name="Moy G.W."/>
            <person name="Vacquier V.D."/>
        </authorList>
    </citation>
    <scope>NUCLEOTIDE SEQUENCE [LARGE SCALE GENOMIC DNA]</scope>
    <source>
        <strain evidence="3 4">CGMCC 1.8909</strain>
    </source>
</reference>
<dbReference type="KEGG" id="hda:BB347_18625"/>
<dbReference type="Proteomes" id="UP000185687">
    <property type="component" value="Unassembled WGS sequence"/>
</dbReference>
<dbReference type="EMBL" id="FTNP01000009">
    <property type="protein sequence ID" value="SIS07719.1"/>
    <property type="molecule type" value="Genomic_DNA"/>
</dbReference>
<evidence type="ECO:0000313" key="2">
    <source>
        <dbReference type="EMBL" id="APX98722.1"/>
    </source>
</evidence>
<dbReference type="OrthoDB" id="386182at2157"/>
<sequence length="60" mass="6709">MEGETESDQSGEGANHVSEARRTAMRTIEDWDFLNEEEKYGTLHKIVDQLAKAEGNEVGV</sequence>
<proteinExistence type="predicted"/>
<protein>
    <submittedName>
        <fullName evidence="3">Uncharacterized protein</fullName>
    </submittedName>
</protein>
<keyword evidence="2" id="KW-0614">Plasmid</keyword>
<accession>A0A1N7G534</accession>
<dbReference type="EMBL" id="CP019330">
    <property type="protein sequence ID" value="APX98722.1"/>
    <property type="molecule type" value="Genomic_DNA"/>
</dbReference>
<geneLocation type="plasmid" evidence="2">
    <name>unnamed3</name>
</geneLocation>
<name>A0A1N7G534_9EURY</name>
<reference evidence="2 5" key="1">
    <citation type="submission" date="2017-01" db="EMBL/GenBank/DDBJ databases">
        <title>Complete genome sequence of Haloterrigena daqingensis type strain (JX313T).</title>
        <authorList>
            <person name="Shuang W."/>
        </authorList>
    </citation>
    <scope>NUCLEOTIDE SEQUENCE [LARGE SCALE GENOMIC DNA]</scope>
    <source>
        <strain evidence="5">JX313</strain>
        <strain evidence="2">JX313T</strain>
        <plasmid evidence="5">Plasmid unnamed3</plasmid>
        <plasmid evidence="2">unnamed3</plasmid>
    </source>
</reference>
<gene>
    <name evidence="2" type="ORF">BB347_18625</name>
    <name evidence="3" type="ORF">SAMN05421809_3735</name>
</gene>
<evidence type="ECO:0000313" key="4">
    <source>
        <dbReference type="Proteomes" id="UP000185687"/>
    </source>
</evidence>
<dbReference type="Proteomes" id="UP000187321">
    <property type="component" value="Plasmid unnamed3"/>
</dbReference>
<dbReference type="GeneID" id="30958002"/>
<organism evidence="3 4">
    <name type="scientific">Natronorubrum daqingense</name>
    <dbReference type="NCBI Taxonomy" id="588898"/>
    <lineage>
        <taxon>Archaea</taxon>
        <taxon>Methanobacteriati</taxon>
        <taxon>Methanobacteriota</taxon>
        <taxon>Stenosarchaea group</taxon>
        <taxon>Halobacteria</taxon>
        <taxon>Halobacteriales</taxon>
        <taxon>Natrialbaceae</taxon>
        <taxon>Natronorubrum</taxon>
    </lineage>
</organism>
<evidence type="ECO:0000256" key="1">
    <source>
        <dbReference type="SAM" id="MobiDB-lite"/>
    </source>
</evidence>
<evidence type="ECO:0000313" key="5">
    <source>
        <dbReference type="Proteomes" id="UP000187321"/>
    </source>
</evidence>
<keyword evidence="4" id="KW-1185">Reference proteome</keyword>
<dbReference type="RefSeq" id="WP_076584219.1">
    <property type="nucleotide sequence ID" value="NZ_CP019330.1"/>
</dbReference>
<feature type="region of interest" description="Disordered" evidence="1">
    <location>
        <begin position="1"/>
        <end position="21"/>
    </location>
</feature>
<evidence type="ECO:0000313" key="3">
    <source>
        <dbReference type="EMBL" id="SIS07719.1"/>
    </source>
</evidence>
<dbReference type="AlphaFoldDB" id="A0A1N7G534"/>